<evidence type="ECO:0000313" key="1">
    <source>
        <dbReference type="EMBL" id="KOY12858.1"/>
    </source>
</evidence>
<dbReference type="SUPFAM" id="SSF53448">
    <property type="entry name" value="Nucleotide-diphospho-sugar transferases"/>
    <property type="match status" value="1"/>
</dbReference>
<dbReference type="EMBL" id="LITU01000083">
    <property type="protein sequence ID" value="KOY12858.1"/>
    <property type="molecule type" value="Genomic_DNA"/>
</dbReference>
<dbReference type="PATRIC" id="fig|1705561.3.peg.6616"/>
<evidence type="ECO:0008006" key="3">
    <source>
        <dbReference type="Google" id="ProtNLM"/>
    </source>
</evidence>
<proteinExistence type="predicted"/>
<name>A0A0M9BIB1_9BACL</name>
<reference evidence="1 2" key="1">
    <citation type="submission" date="2015-08" db="EMBL/GenBank/DDBJ databases">
        <title>Draft genome sequence of cellulolytic and xylanolytic Paenibacillus sp. A59, isolated from a decaying forest soil from Patagonia, Argentina.</title>
        <authorList>
            <person name="Ghio S."/>
            <person name="Caceres A.M."/>
            <person name="Talia P."/>
            <person name="Grasso D."/>
            <person name="Campos E."/>
        </authorList>
    </citation>
    <scope>NUCLEOTIDE SEQUENCE [LARGE SCALE GENOMIC DNA]</scope>
    <source>
        <strain evidence="1 2">A59</strain>
    </source>
</reference>
<gene>
    <name evidence="1" type="ORF">AMS66_31230</name>
</gene>
<dbReference type="InterPro" id="IPR029044">
    <property type="entry name" value="Nucleotide-diphossugar_trans"/>
</dbReference>
<dbReference type="RefSeq" id="WP_053784464.1">
    <property type="nucleotide sequence ID" value="NZ_LITU01000083.1"/>
</dbReference>
<dbReference type="Gene3D" id="3.90.550.10">
    <property type="entry name" value="Spore Coat Polysaccharide Biosynthesis Protein SpsA, Chain A"/>
    <property type="match status" value="1"/>
</dbReference>
<sequence>MADVFIGAPVRNRAWIMERHLQSLKQQTVNKQFFYILNDSEDQTEQILNDHQISYMTHNLGKTYGHLRGQYSYHHLAQLRNILVDEFLKSDCDYLFSIDTDIIIPEQSLKRLLENDKDICAMLIRNHPRIKAHNAMIGGKHIPEFREGVIPVDLTGAVYLIKREVIEAGVRYGSHPIGEDAPFCEQAQQLGYGLYVDTRLRPVHAYEEGVELVAELAGT</sequence>
<dbReference type="Proteomes" id="UP000037688">
    <property type="component" value="Unassembled WGS sequence"/>
</dbReference>
<protein>
    <recommendedName>
        <fullName evidence="3">Glycosyl transferase family 2</fullName>
    </recommendedName>
</protein>
<comment type="caution">
    <text evidence="1">The sequence shown here is derived from an EMBL/GenBank/DDBJ whole genome shotgun (WGS) entry which is preliminary data.</text>
</comment>
<accession>A0A0M9BIB1</accession>
<dbReference type="OrthoDB" id="183314at2"/>
<organism evidence="1 2">
    <name type="scientific">Paenibacillus xylanivorans</name>
    <dbReference type="NCBI Taxonomy" id="1705561"/>
    <lineage>
        <taxon>Bacteria</taxon>
        <taxon>Bacillati</taxon>
        <taxon>Bacillota</taxon>
        <taxon>Bacilli</taxon>
        <taxon>Bacillales</taxon>
        <taxon>Paenibacillaceae</taxon>
        <taxon>Paenibacillus</taxon>
    </lineage>
</organism>
<evidence type="ECO:0000313" key="2">
    <source>
        <dbReference type="Proteomes" id="UP000037688"/>
    </source>
</evidence>
<keyword evidence="2" id="KW-1185">Reference proteome</keyword>
<dbReference type="AlphaFoldDB" id="A0A0M9BIB1"/>